<sequence length="81" mass="9219">MTVLIVAATHMHEGRCCVGAWQLQDASGSIVPIRQWRLLNADRSFPLLAETSFRVGQVWQVQLEPAPEHRIRPPHTEDSYL</sequence>
<protein>
    <submittedName>
        <fullName evidence="1">Uncharacterized protein</fullName>
    </submittedName>
</protein>
<dbReference type="Proteomes" id="UP000235081">
    <property type="component" value="Unassembled WGS sequence"/>
</dbReference>
<organism evidence="1 2">
    <name type="scientific">Fischerella thermalis CCMEE 5318</name>
    <dbReference type="NCBI Taxonomy" id="2019666"/>
    <lineage>
        <taxon>Bacteria</taxon>
        <taxon>Bacillati</taxon>
        <taxon>Cyanobacteriota</taxon>
        <taxon>Cyanophyceae</taxon>
        <taxon>Nostocales</taxon>
        <taxon>Hapalosiphonaceae</taxon>
        <taxon>Fischerella</taxon>
    </lineage>
</organism>
<feature type="non-terminal residue" evidence="1">
    <location>
        <position position="81"/>
    </location>
</feature>
<evidence type="ECO:0000313" key="2">
    <source>
        <dbReference type="Proteomes" id="UP000235081"/>
    </source>
</evidence>
<proteinExistence type="predicted"/>
<comment type="caution">
    <text evidence="1">The sequence shown here is derived from an EMBL/GenBank/DDBJ whole genome shotgun (WGS) entry which is preliminary data.</text>
</comment>
<reference evidence="1 2" key="1">
    <citation type="submission" date="2017-07" db="EMBL/GenBank/DDBJ databases">
        <title>Genomes of Fischerella (Mastigocladus) sp. strains.</title>
        <authorList>
            <person name="Miller S.R."/>
        </authorList>
    </citation>
    <scope>NUCLEOTIDE SEQUENCE [LARGE SCALE GENOMIC DNA]</scope>
    <source>
        <strain evidence="1 2">CCMEE 5318</strain>
    </source>
</reference>
<evidence type="ECO:0000313" key="1">
    <source>
        <dbReference type="EMBL" id="PMB17670.1"/>
    </source>
</evidence>
<accession>A0A2N6L6T1</accession>
<gene>
    <name evidence="1" type="ORF">CEN46_22985</name>
</gene>
<name>A0A2N6L6T1_9CYAN</name>
<dbReference type="EMBL" id="NMQE01000783">
    <property type="protein sequence ID" value="PMB17670.1"/>
    <property type="molecule type" value="Genomic_DNA"/>
</dbReference>
<dbReference type="AlphaFoldDB" id="A0A2N6L6T1"/>